<dbReference type="InParanoid" id="Q0UYV7"/>
<protein>
    <submittedName>
        <fullName evidence="1">Uncharacterized protein</fullName>
    </submittedName>
</protein>
<gene>
    <name evidence="1" type="ORF">SNOG_03057</name>
</gene>
<dbReference type="RefSeq" id="XP_001793646.1">
    <property type="nucleotide sequence ID" value="XM_001793594.1"/>
</dbReference>
<organism evidence="1 2">
    <name type="scientific">Phaeosphaeria nodorum (strain SN15 / ATCC MYA-4574 / FGSC 10173)</name>
    <name type="common">Glume blotch fungus</name>
    <name type="synonym">Parastagonospora nodorum</name>
    <dbReference type="NCBI Taxonomy" id="321614"/>
    <lineage>
        <taxon>Eukaryota</taxon>
        <taxon>Fungi</taxon>
        <taxon>Dikarya</taxon>
        <taxon>Ascomycota</taxon>
        <taxon>Pezizomycotina</taxon>
        <taxon>Dothideomycetes</taxon>
        <taxon>Pleosporomycetidae</taxon>
        <taxon>Pleosporales</taxon>
        <taxon>Pleosporineae</taxon>
        <taxon>Phaeosphaeriaceae</taxon>
        <taxon>Parastagonospora</taxon>
    </lineage>
</organism>
<name>Q0UYV7_PHANO</name>
<reference evidence="2" key="1">
    <citation type="journal article" date="2007" name="Plant Cell">
        <title>Dothideomycete-plant interactions illuminated by genome sequencing and EST analysis of the wheat pathogen Stagonospora nodorum.</title>
        <authorList>
            <person name="Hane J.K."/>
            <person name="Lowe R.G."/>
            <person name="Solomon P.S."/>
            <person name="Tan K.C."/>
            <person name="Schoch C.L."/>
            <person name="Spatafora J.W."/>
            <person name="Crous P.W."/>
            <person name="Kodira C."/>
            <person name="Birren B.W."/>
            <person name="Galagan J.E."/>
            <person name="Torriani S.F."/>
            <person name="McDonald B.A."/>
            <person name="Oliver R.P."/>
        </authorList>
    </citation>
    <scope>NUCLEOTIDE SEQUENCE [LARGE SCALE GENOMIC DNA]</scope>
    <source>
        <strain evidence="2">SN15 / ATCC MYA-4574 / FGSC 10173</strain>
    </source>
</reference>
<accession>Q0UYV7</accession>
<dbReference type="AlphaFoldDB" id="Q0UYV7"/>
<dbReference type="EMBL" id="CH445328">
    <property type="protein sequence ID" value="EAT89788.1"/>
    <property type="molecule type" value="Genomic_DNA"/>
</dbReference>
<dbReference type="Proteomes" id="UP000001055">
    <property type="component" value="Unassembled WGS sequence"/>
</dbReference>
<dbReference type="KEGG" id="pno:SNOG_03057"/>
<dbReference type="GeneID" id="5970503"/>
<evidence type="ECO:0000313" key="1">
    <source>
        <dbReference type="EMBL" id="EAT89788.1"/>
    </source>
</evidence>
<evidence type="ECO:0000313" key="2">
    <source>
        <dbReference type="Proteomes" id="UP000001055"/>
    </source>
</evidence>
<sequence>MKLFLVELKQKNAARIAKTLLLVALVAFFAITSVFAIRDLLAYTHADTIKNIDHGGEERGD</sequence>
<proteinExistence type="predicted"/>